<dbReference type="Proteomes" id="UP001217089">
    <property type="component" value="Unassembled WGS sequence"/>
</dbReference>
<dbReference type="InterPro" id="IPR001757">
    <property type="entry name" value="P_typ_ATPase"/>
</dbReference>
<dbReference type="PANTHER" id="PTHR45630:SF8">
    <property type="entry name" value="CATION-TRANSPORTING ATPASE"/>
    <property type="match status" value="1"/>
</dbReference>
<evidence type="ECO:0000259" key="14">
    <source>
        <dbReference type="Pfam" id="PF00122"/>
    </source>
</evidence>
<evidence type="ECO:0000313" key="16">
    <source>
        <dbReference type="Proteomes" id="UP001217089"/>
    </source>
</evidence>
<keyword evidence="9" id="KW-1278">Translocase</keyword>
<evidence type="ECO:0000256" key="9">
    <source>
        <dbReference type="ARBA" id="ARBA00022967"/>
    </source>
</evidence>
<name>A0ABQ9FU99_TEGGR</name>
<keyword evidence="7" id="KW-0067">ATP-binding</keyword>
<dbReference type="InterPro" id="IPR018303">
    <property type="entry name" value="ATPase_P-typ_P_site"/>
</dbReference>
<dbReference type="EMBL" id="JARBDR010000141">
    <property type="protein sequence ID" value="KAJ8320795.1"/>
    <property type="molecule type" value="Genomic_DNA"/>
</dbReference>
<dbReference type="SUPFAM" id="SSF81665">
    <property type="entry name" value="Calcium ATPase, transmembrane domain M"/>
    <property type="match status" value="1"/>
</dbReference>
<dbReference type="PROSITE" id="PS00154">
    <property type="entry name" value="ATPASE_E1_E2"/>
    <property type="match status" value="1"/>
</dbReference>
<feature type="domain" description="P-type ATPase A" evidence="14">
    <location>
        <begin position="13"/>
        <end position="153"/>
    </location>
</feature>
<evidence type="ECO:0000256" key="5">
    <source>
        <dbReference type="ARBA" id="ARBA00022723"/>
    </source>
</evidence>
<evidence type="ECO:0000256" key="2">
    <source>
        <dbReference type="ARBA" id="ARBA00006000"/>
    </source>
</evidence>
<dbReference type="InterPro" id="IPR023298">
    <property type="entry name" value="ATPase_P-typ_TM_dom_sf"/>
</dbReference>
<evidence type="ECO:0000256" key="1">
    <source>
        <dbReference type="ARBA" id="ARBA00004141"/>
    </source>
</evidence>
<keyword evidence="10 13" id="KW-1133">Transmembrane helix</keyword>
<organism evidence="15 16">
    <name type="scientific">Tegillarca granosa</name>
    <name type="common">Malaysian cockle</name>
    <name type="synonym">Anadara granosa</name>
    <dbReference type="NCBI Taxonomy" id="220873"/>
    <lineage>
        <taxon>Eukaryota</taxon>
        <taxon>Metazoa</taxon>
        <taxon>Spiralia</taxon>
        <taxon>Lophotrochozoa</taxon>
        <taxon>Mollusca</taxon>
        <taxon>Bivalvia</taxon>
        <taxon>Autobranchia</taxon>
        <taxon>Pteriomorphia</taxon>
        <taxon>Arcoida</taxon>
        <taxon>Arcoidea</taxon>
        <taxon>Arcidae</taxon>
        <taxon>Tegillarca</taxon>
    </lineage>
</organism>
<keyword evidence="11 13" id="KW-0472">Membrane</keyword>
<comment type="similarity">
    <text evidence="2">Belongs to the cation transport ATPase (P-type) (TC 3.A.3) family. Type V subfamily.</text>
</comment>
<dbReference type="Gene3D" id="2.70.150.10">
    <property type="entry name" value="Calcium-transporting ATPase, cytoplasmic transduction domain A"/>
    <property type="match status" value="1"/>
</dbReference>
<evidence type="ECO:0000256" key="12">
    <source>
        <dbReference type="ARBA" id="ARBA00049360"/>
    </source>
</evidence>
<evidence type="ECO:0000256" key="13">
    <source>
        <dbReference type="SAM" id="Phobius"/>
    </source>
</evidence>
<proteinExistence type="inferred from homology"/>
<dbReference type="InterPro" id="IPR006544">
    <property type="entry name" value="P-type_TPase_V"/>
</dbReference>
<accession>A0ABQ9FU99</accession>
<keyword evidence="4 13" id="KW-0812">Transmembrane</keyword>
<protein>
    <recommendedName>
        <fullName evidence="14">P-type ATPase A domain-containing protein</fullName>
    </recommendedName>
</protein>
<gene>
    <name evidence="15" type="ORF">KUTeg_002382</name>
</gene>
<evidence type="ECO:0000256" key="3">
    <source>
        <dbReference type="ARBA" id="ARBA00022553"/>
    </source>
</evidence>
<evidence type="ECO:0000256" key="8">
    <source>
        <dbReference type="ARBA" id="ARBA00022842"/>
    </source>
</evidence>
<evidence type="ECO:0000256" key="11">
    <source>
        <dbReference type="ARBA" id="ARBA00023136"/>
    </source>
</evidence>
<evidence type="ECO:0000313" key="15">
    <source>
        <dbReference type="EMBL" id="KAJ8320795.1"/>
    </source>
</evidence>
<reference evidence="15 16" key="1">
    <citation type="submission" date="2022-12" db="EMBL/GenBank/DDBJ databases">
        <title>Chromosome-level genome of Tegillarca granosa.</title>
        <authorList>
            <person name="Kim J."/>
        </authorList>
    </citation>
    <scope>NUCLEOTIDE SEQUENCE [LARGE SCALE GENOMIC DNA]</scope>
    <source>
        <strain evidence="15">Teg-2019</strain>
        <tissue evidence="15">Adductor muscle</tissue>
    </source>
</reference>
<dbReference type="PANTHER" id="PTHR45630">
    <property type="entry name" value="CATION-TRANSPORTING ATPASE-RELATED"/>
    <property type="match status" value="1"/>
</dbReference>
<evidence type="ECO:0000256" key="7">
    <source>
        <dbReference type="ARBA" id="ARBA00022840"/>
    </source>
</evidence>
<dbReference type="NCBIfam" id="TIGR01494">
    <property type="entry name" value="ATPase_P-type"/>
    <property type="match status" value="1"/>
</dbReference>
<comment type="caution">
    <text evidence="15">The sequence shown here is derived from an EMBL/GenBank/DDBJ whole genome shotgun (WGS) entry which is preliminary data.</text>
</comment>
<keyword evidence="16" id="KW-1185">Reference proteome</keyword>
<dbReference type="InterPro" id="IPR008250">
    <property type="entry name" value="ATPase_P-typ_transduc_dom_A_sf"/>
</dbReference>
<keyword evidence="3" id="KW-0597">Phosphoprotein</keyword>
<keyword evidence="8" id="KW-0460">Magnesium</keyword>
<sequence>MQRSLRNTIDSSTIVTVCRKGGVYEDISSEDLVPGDVIEIPRYGCIMQCDAVLVTGNCIVNESMLTADLSFSAYNNVHTSVLGESVPVTKTPLPNPKLSGHEDIYFNVKAHSRHVLFCGTHVIQTRYYGNQKARAVVVRTGFTTAKGELVRSILYPKPVDFQFNRHTYYYIGILAAIAGIGFIYTITLMVQRGDEDSDIAHRTLDLITIAVPPALPAALSVGIIFAQSRLKRHAIYCISPRSINVSGSINAVCFDKTGTLTEDGLDMHSVIPVEDQKYVIGVF</sequence>
<keyword evidence="5" id="KW-0479">Metal-binding</keyword>
<dbReference type="SUPFAM" id="SSF81653">
    <property type="entry name" value="Calcium ATPase, transduction domain A"/>
    <property type="match status" value="1"/>
</dbReference>
<evidence type="ECO:0000256" key="6">
    <source>
        <dbReference type="ARBA" id="ARBA00022741"/>
    </source>
</evidence>
<feature type="transmembrane region" description="Helical" evidence="13">
    <location>
        <begin position="206"/>
        <end position="226"/>
    </location>
</feature>
<dbReference type="InterPro" id="IPR059000">
    <property type="entry name" value="ATPase_P-type_domA"/>
</dbReference>
<dbReference type="Pfam" id="PF00122">
    <property type="entry name" value="E1-E2_ATPase"/>
    <property type="match status" value="1"/>
</dbReference>
<feature type="transmembrane region" description="Helical" evidence="13">
    <location>
        <begin position="167"/>
        <end position="186"/>
    </location>
</feature>
<evidence type="ECO:0000256" key="10">
    <source>
        <dbReference type="ARBA" id="ARBA00022989"/>
    </source>
</evidence>
<comment type="catalytic activity">
    <reaction evidence="12">
        <text>ATP + H2O = ADP + phosphate + H(+)</text>
        <dbReference type="Rhea" id="RHEA:13065"/>
        <dbReference type="ChEBI" id="CHEBI:15377"/>
        <dbReference type="ChEBI" id="CHEBI:15378"/>
        <dbReference type="ChEBI" id="CHEBI:30616"/>
        <dbReference type="ChEBI" id="CHEBI:43474"/>
        <dbReference type="ChEBI" id="CHEBI:456216"/>
    </reaction>
</comment>
<comment type="subcellular location">
    <subcellularLocation>
        <location evidence="1">Membrane</location>
        <topology evidence="1">Multi-pass membrane protein</topology>
    </subcellularLocation>
</comment>
<evidence type="ECO:0000256" key="4">
    <source>
        <dbReference type="ARBA" id="ARBA00022692"/>
    </source>
</evidence>
<keyword evidence="6" id="KW-0547">Nucleotide-binding</keyword>